<organism evidence="2 3">
    <name type="scientific">Streptomyces fimbriatus</name>
    <dbReference type="NCBI Taxonomy" id="68197"/>
    <lineage>
        <taxon>Bacteria</taxon>
        <taxon>Bacillati</taxon>
        <taxon>Actinomycetota</taxon>
        <taxon>Actinomycetes</taxon>
        <taxon>Kitasatosporales</taxon>
        <taxon>Streptomycetaceae</taxon>
        <taxon>Streptomyces</taxon>
    </lineage>
</organism>
<reference evidence="3" key="1">
    <citation type="journal article" date="2019" name="Int. J. Syst. Evol. Microbiol.">
        <title>The Global Catalogue of Microorganisms (GCM) 10K type strain sequencing project: providing services to taxonomists for standard genome sequencing and annotation.</title>
        <authorList>
            <consortium name="The Broad Institute Genomics Platform"/>
            <consortium name="The Broad Institute Genome Sequencing Center for Infectious Disease"/>
            <person name="Wu L."/>
            <person name="Ma J."/>
        </authorList>
    </citation>
    <scope>NUCLEOTIDE SEQUENCE [LARGE SCALE GENOMIC DNA]</scope>
    <source>
        <strain evidence="3">CCM 8479</strain>
    </source>
</reference>
<proteinExistence type="predicted"/>
<sequence length="227" mass="24882">MSDGIAWIHEALHGWGFDLVALKDAGVEDLAVMLGAEPGTVMDPPAFNAVVAAAGSTVRLPDLARLGTCGGWAFAFETGGGVFRHDRDHLRHLWEGRTYVRITDTMMDPPTVRAVVDGGFDWSYFDGGVHDRVRADHPLTARMTAEIGLGSAEPDPDFPDDPDEWGLYVPDITDVYRLVGEHYGLSLPRRVIGEPYHKNTELYGAFTAPRTLPDGRPNPGYDAVRRP</sequence>
<evidence type="ECO:0000313" key="2">
    <source>
        <dbReference type="EMBL" id="MFC5223336.1"/>
    </source>
</evidence>
<gene>
    <name evidence="2" type="ORF">ACFPN6_01725</name>
</gene>
<evidence type="ECO:0000256" key="1">
    <source>
        <dbReference type="SAM" id="MobiDB-lite"/>
    </source>
</evidence>
<dbReference type="EMBL" id="JBHSKL010000003">
    <property type="protein sequence ID" value="MFC5223336.1"/>
    <property type="molecule type" value="Genomic_DNA"/>
</dbReference>
<comment type="caution">
    <text evidence="2">The sequence shown here is derived from an EMBL/GenBank/DDBJ whole genome shotgun (WGS) entry which is preliminary data.</text>
</comment>
<keyword evidence="3" id="KW-1185">Reference proteome</keyword>
<protein>
    <submittedName>
        <fullName evidence="2">Uncharacterized protein</fullName>
    </submittedName>
</protein>
<accession>A0ABW0D1E3</accession>
<feature type="region of interest" description="Disordered" evidence="1">
    <location>
        <begin position="207"/>
        <end position="227"/>
    </location>
</feature>
<evidence type="ECO:0000313" key="3">
    <source>
        <dbReference type="Proteomes" id="UP001596156"/>
    </source>
</evidence>
<dbReference type="RefSeq" id="WP_344642992.1">
    <property type="nucleotide sequence ID" value="NZ_BAAASS010000003.1"/>
</dbReference>
<name>A0ABW0D1E3_STRFI</name>
<dbReference type="Proteomes" id="UP001596156">
    <property type="component" value="Unassembled WGS sequence"/>
</dbReference>